<proteinExistence type="predicted"/>
<dbReference type="STRING" id="388950.GCA_001611675_01761"/>
<name>A0A1I7HYR0_9BACT</name>
<dbReference type="InterPro" id="IPR026265">
    <property type="entry name" value="LptC"/>
</dbReference>
<evidence type="ECO:0000313" key="2">
    <source>
        <dbReference type="Proteomes" id="UP000182491"/>
    </source>
</evidence>
<dbReference type="NCBIfam" id="TIGR04409">
    <property type="entry name" value="LptC_YrbK"/>
    <property type="match status" value="1"/>
</dbReference>
<dbReference type="Proteomes" id="UP000182491">
    <property type="component" value="Unassembled WGS sequence"/>
</dbReference>
<dbReference type="AlphaFoldDB" id="A0A1I7HYR0"/>
<evidence type="ECO:0000313" key="1">
    <source>
        <dbReference type="EMBL" id="SFU65854.1"/>
    </source>
</evidence>
<reference evidence="2" key="1">
    <citation type="submission" date="2016-10" db="EMBL/GenBank/DDBJ databases">
        <authorList>
            <person name="Varghese N."/>
        </authorList>
    </citation>
    <scope>NUCLEOTIDE SEQUENCE [LARGE SCALE GENOMIC DNA]</scope>
    <source>
        <strain evidence="2">DSM 18820</strain>
    </source>
</reference>
<sequence>MLATCQNCSCTAISTKIANFTVNDFFIQMRNQWIAALLAVLLMVGSGCERDLKDPDKEVKYTGPTMENHDVTTLYSDSAKLITKIKAPVQQEFETGDRVFPKGFYVEFYDAQGKLESTMRGNYGKQQPGKNLYFASGNVVVNNLKKQEKLETEELYWNRNKAKVYTDKFVIFTTAEQRLTGTGFTANQDLSRYTISKVTGVFNFEEE</sequence>
<dbReference type="InterPro" id="IPR010664">
    <property type="entry name" value="LipoPS_assembly_LptC-rel"/>
</dbReference>
<dbReference type="Pfam" id="PF06835">
    <property type="entry name" value="LptC"/>
    <property type="match status" value="1"/>
</dbReference>
<keyword evidence="2" id="KW-1185">Reference proteome</keyword>
<gene>
    <name evidence="1" type="ORF">SAMN04487941_1782</name>
</gene>
<accession>A0A1I7HYR0</accession>
<dbReference type="EMBL" id="FPCA01000002">
    <property type="protein sequence ID" value="SFU65854.1"/>
    <property type="molecule type" value="Genomic_DNA"/>
</dbReference>
<dbReference type="GO" id="GO:0005886">
    <property type="term" value="C:plasma membrane"/>
    <property type="evidence" value="ECO:0007669"/>
    <property type="project" value="InterPro"/>
</dbReference>
<organism evidence="1 2">
    <name type="scientific">Pontibacter akesuensis</name>
    <dbReference type="NCBI Taxonomy" id="388950"/>
    <lineage>
        <taxon>Bacteria</taxon>
        <taxon>Pseudomonadati</taxon>
        <taxon>Bacteroidota</taxon>
        <taxon>Cytophagia</taxon>
        <taxon>Cytophagales</taxon>
        <taxon>Hymenobacteraceae</taxon>
        <taxon>Pontibacter</taxon>
    </lineage>
</organism>
<protein>
    <submittedName>
        <fullName evidence="1">LPS export ABC transporter protein LptC</fullName>
    </submittedName>
</protein>
<dbReference type="GO" id="GO:0015221">
    <property type="term" value="F:lipopolysaccharide transmembrane transporter activity"/>
    <property type="evidence" value="ECO:0007669"/>
    <property type="project" value="InterPro"/>
</dbReference>
<dbReference type="Gene3D" id="2.60.450.10">
    <property type="entry name" value="Lipopolysaccharide (LPS) transport protein A like domain"/>
    <property type="match status" value="1"/>
</dbReference>